<dbReference type="InterPro" id="IPR023210">
    <property type="entry name" value="NADP_OxRdtase_dom"/>
</dbReference>
<sequence>MFQAPSAKSKLGNYKLLSPNAGVRVSPLCLGAMNFGNKWGDFVGDITKEEAIKILDTYYEAGGNFIDTANNYQNGESEEWIGEWMENRRNRDEIVLATKYTSSIAPNGHIAINHAGNSAKSLHVSVQESLRKLRTDYIDLLYLHWWDYTTSIEEVMRSLNHLVASGKVLYLGISDTPAWVVSAANTYAKDHGLAPFVVYQGKWNISDRDFERDILPMVRQFGLGLAPWGVLGGGKFKKPEQNTNDRGRAVQEFTDRDTKVVEAIEEVANELGATIPQVALAYVIHKEPRTFPILGGRKASHLQDNIKALDLKLTQEHINKLESVGTIDLGFPHNFIGGGVIKNNQWLARSGVLDE</sequence>
<dbReference type="PANTHER" id="PTHR43364">
    <property type="entry name" value="NADH-SPECIFIC METHYLGLYOXAL REDUCTASE-RELATED"/>
    <property type="match status" value="1"/>
</dbReference>
<proteinExistence type="inferred from homology"/>
<protein>
    <recommendedName>
        <fullName evidence="3">NADP-dependent oxidoreductase domain-containing protein</fullName>
    </recommendedName>
</protein>
<evidence type="ECO:0000313" key="5">
    <source>
        <dbReference type="Proteomes" id="UP001479436"/>
    </source>
</evidence>
<dbReference type="PRINTS" id="PR00069">
    <property type="entry name" value="ALDKETRDTASE"/>
</dbReference>
<feature type="domain" description="NADP-dependent oxidoreductase" evidence="3">
    <location>
        <begin position="27"/>
        <end position="324"/>
    </location>
</feature>
<reference evidence="4 5" key="1">
    <citation type="submission" date="2023-04" db="EMBL/GenBank/DDBJ databases">
        <title>Genome of Basidiobolus ranarum AG-B5.</title>
        <authorList>
            <person name="Stajich J.E."/>
            <person name="Carter-House D."/>
            <person name="Gryganskyi A."/>
        </authorList>
    </citation>
    <scope>NUCLEOTIDE SEQUENCE [LARGE SCALE GENOMIC DNA]</scope>
    <source>
        <strain evidence="4 5">AG-B5</strain>
    </source>
</reference>
<keyword evidence="1" id="KW-0521">NADP</keyword>
<dbReference type="InterPro" id="IPR050523">
    <property type="entry name" value="AKR_Detox_Biosynth"/>
</dbReference>
<dbReference type="EMBL" id="JASJQH010007509">
    <property type="protein sequence ID" value="KAK9708095.1"/>
    <property type="molecule type" value="Genomic_DNA"/>
</dbReference>
<name>A0ABR2VWG8_9FUNG</name>
<keyword evidence="5" id="KW-1185">Reference proteome</keyword>
<evidence type="ECO:0000313" key="4">
    <source>
        <dbReference type="EMBL" id="KAK9708095.1"/>
    </source>
</evidence>
<evidence type="ECO:0000256" key="2">
    <source>
        <dbReference type="ARBA" id="ARBA00038157"/>
    </source>
</evidence>
<evidence type="ECO:0000259" key="3">
    <source>
        <dbReference type="Pfam" id="PF00248"/>
    </source>
</evidence>
<dbReference type="PANTHER" id="PTHR43364:SF7">
    <property type="entry name" value="NADP-DEPENDENT OXIDOREDUCTASE DOMAIN-CONTAINING PROTEIN-RELATED"/>
    <property type="match status" value="1"/>
</dbReference>
<comment type="caution">
    <text evidence="4">The sequence shown here is derived from an EMBL/GenBank/DDBJ whole genome shotgun (WGS) entry which is preliminary data.</text>
</comment>
<dbReference type="Pfam" id="PF00248">
    <property type="entry name" value="Aldo_ket_red"/>
    <property type="match status" value="1"/>
</dbReference>
<dbReference type="Gene3D" id="3.20.20.100">
    <property type="entry name" value="NADP-dependent oxidoreductase domain"/>
    <property type="match status" value="1"/>
</dbReference>
<dbReference type="SUPFAM" id="SSF51430">
    <property type="entry name" value="NAD(P)-linked oxidoreductase"/>
    <property type="match status" value="1"/>
</dbReference>
<comment type="similarity">
    <text evidence="2">Belongs to the aldo/keto reductase family. Aldo/keto reductase 2 subfamily.</text>
</comment>
<accession>A0ABR2VWG8</accession>
<organism evidence="4 5">
    <name type="scientific">Basidiobolus ranarum</name>
    <dbReference type="NCBI Taxonomy" id="34480"/>
    <lineage>
        <taxon>Eukaryota</taxon>
        <taxon>Fungi</taxon>
        <taxon>Fungi incertae sedis</taxon>
        <taxon>Zoopagomycota</taxon>
        <taxon>Entomophthoromycotina</taxon>
        <taxon>Basidiobolomycetes</taxon>
        <taxon>Basidiobolales</taxon>
        <taxon>Basidiobolaceae</taxon>
        <taxon>Basidiobolus</taxon>
    </lineage>
</organism>
<dbReference type="InterPro" id="IPR036812">
    <property type="entry name" value="NAD(P)_OxRdtase_dom_sf"/>
</dbReference>
<dbReference type="Proteomes" id="UP001479436">
    <property type="component" value="Unassembled WGS sequence"/>
</dbReference>
<evidence type="ECO:0000256" key="1">
    <source>
        <dbReference type="ARBA" id="ARBA00022857"/>
    </source>
</evidence>
<dbReference type="InterPro" id="IPR020471">
    <property type="entry name" value="AKR"/>
</dbReference>
<gene>
    <name evidence="4" type="ORF">K7432_009828</name>
</gene>